<dbReference type="VEuPathDB" id="FungiDB:CNJ02560"/>
<dbReference type="SUPFAM" id="SSF50729">
    <property type="entry name" value="PH domain-like"/>
    <property type="match status" value="1"/>
</dbReference>
<dbReference type="CDD" id="cd13277">
    <property type="entry name" value="PH_Bem3"/>
    <property type="match status" value="1"/>
</dbReference>
<evidence type="ECO:0000313" key="8">
    <source>
        <dbReference type="Proteomes" id="UP000002149"/>
    </source>
</evidence>
<dbReference type="Gene3D" id="2.30.29.30">
    <property type="entry name" value="Pleckstrin-homology domain (PH domain)/Phosphotyrosine-binding domain (PTB)"/>
    <property type="match status" value="1"/>
</dbReference>
<feature type="compositionally biased region" description="Polar residues" evidence="3">
    <location>
        <begin position="774"/>
        <end position="795"/>
    </location>
</feature>
<feature type="compositionally biased region" description="Basic and acidic residues" evidence="3">
    <location>
        <begin position="188"/>
        <end position="197"/>
    </location>
</feature>
<dbReference type="GO" id="GO:0030427">
    <property type="term" value="C:site of polarized growth"/>
    <property type="evidence" value="ECO:0000318"/>
    <property type="project" value="GO_Central"/>
</dbReference>
<dbReference type="STRING" id="214684.Q5KA89"/>
<dbReference type="PANTHER" id="PTHR23176">
    <property type="entry name" value="RHO/RAC/CDC GTPASE-ACTIVATING PROTEIN"/>
    <property type="match status" value="1"/>
</dbReference>
<dbReference type="InterPro" id="IPR000198">
    <property type="entry name" value="RhoGAP_dom"/>
</dbReference>
<feature type="compositionally biased region" description="Polar residues" evidence="3">
    <location>
        <begin position="203"/>
        <end position="223"/>
    </location>
</feature>
<dbReference type="Pfam" id="PF00620">
    <property type="entry name" value="RhoGAP"/>
    <property type="match status" value="1"/>
</dbReference>
<dbReference type="FunFam" id="1.10.555.10:FF:000049">
    <property type="entry name" value="Related to BEM3-GTPase-activating protein"/>
    <property type="match status" value="1"/>
</dbReference>
<dbReference type="InterPro" id="IPR011993">
    <property type="entry name" value="PH-like_dom_sf"/>
</dbReference>
<protein>
    <submittedName>
        <fullName evidence="7">Signal transducer, putative</fullName>
    </submittedName>
</protein>
<dbReference type="Proteomes" id="UP000002149">
    <property type="component" value="Chromosome 10"/>
</dbReference>
<dbReference type="FunFam" id="2.30.29.30:FF:000431">
    <property type="entry name" value="Unplaced genomic scaffold supercont1.6, whole genome shotgun sequence"/>
    <property type="match status" value="1"/>
</dbReference>
<dbReference type="GO" id="GO:0005938">
    <property type="term" value="C:cell cortex"/>
    <property type="evidence" value="ECO:0000318"/>
    <property type="project" value="GO_Central"/>
</dbReference>
<dbReference type="Pfam" id="PF00787">
    <property type="entry name" value="PX"/>
    <property type="match status" value="1"/>
</dbReference>
<dbReference type="EMBL" id="AE017350">
    <property type="protein sequence ID" value="AAW46030.1"/>
    <property type="molecule type" value="Genomic_DNA"/>
</dbReference>
<feature type="compositionally biased region" description="Polar residues" evidence="3">
    <location>
        <begin position="698"/>
        <end position="708"/>
    </location>
</feature>
<dbReference type="Gene3D" id="1.10.555.10">
    <property type="entry name" value="Rho GTPase activation protein"/>
    <property type="match status" value="1"/>
</dbReference>
<proteinExistence type="predicted"/>
<dbReference type="PaxDb" id="214684-Q5KA89"/>
<feature type="region of interest" description="Disordered" evidence="3">
    <location>
        <begin position="1100"/>
        <end position="1151"/>
    </location>
</feature>
<keyword evidence="1" id="KW-0343">GTPase activation</keyword>
<dbReference type="SMART" id="SM00324">
    <property type="entry name" value="RhoGAP"/>
    <property type="match status" value="1"/>
</dbReference>
<dbReference type="Gene3D" id="3.30.1520.10">
    <property type="entry name" value="Phox-like domain"/>
    <property type="match status" value="1"/>
</dbReference>
<dbReference type="PROSITE" id="PS50195">
    <property type="entry name" value="PX"/>
    <property type="match status" value="1"/>
</dbReference>
<dbReference type="HOGENOM" id="CLU_001762_0_0_1"/>
<evidence type="ECO:0000256" key="3">
    <source>
        <dbReference type="SAM" id="MobiDB-lite"/>
    </source>
</evidence>
<feature type="compositionally biased region" description="Polar residues" evidence="3">
    <location>
        <begin position="26"/>
        <end position="45"/>
    </location>
</feature>
<feature type="domain" description="Rho-GAP" evidence="6">
    <location>
        <begin position="872"/>
        <end position="1061"/>
    </location>
</feature>
<feature type="region of interest" description="Disordered" evidence="3">
    <location>
        <begin position="1"/>
        <end position="49"/>
    </location>
</feature>
<keyword evidence="2" id="KW-0175">Coiled coil</keyword>
<organism evidence="7 8">
    <name type="scientific">Cryptococcus deneoformans (strain JEC21 / ATCC MYA-565)</name>
    <name type="common">Cryptococcus neoformans var. neoformans serotype D</name>
    <dbReference type="NCBI Taxonomy" id="214684"/>
    <lineage>
        <taxon>Eukaryota</taxon>
        <taxon>Fungi</taxon>
        <taxon>Dikarya</taxon>
        <taxon>Basidiomycota</taxon>
        <taxon>Agaricomycotina</taxon>
        <taxon>Tremellomycetes</taxon>
        <taxon>Tremellales</taxon>
        <taxon>Cryptococcaceae</taxon>
        <taxon>Cryptococcus</taxon>
        <taxon>Cryptococcus neoformans species complex</taxon>
    </lineage>
</organism>
<feature type="compositionally biased region" description="Low complexity" evidence="3">
    <location>
        <begin position="294"/>
        <end position="311"/>
    </location>
</feature>
<dbReference type="OMA" id="MANIHIK"/>
<dbReference type="GO" id="GO:0051286">
    <property type="term" value="C:cell tip"/>
    <property type="evidence" value="ECO:0000318"/>
    <property type="project" value="GO_Central"/>
</dbReference>
<dbReference type="GO" id="GO:0035091">
    <property type="term" value="F:phosphatidylinositol binding"/>
    <property type="evidence" value="ECO:0007669"/>
    <property type="project" value="InterPro"/>
</dbReference>
<feature type="compositionally biased region" description="Low complexity" evidence="3">
    <location>
        <begin position="382"/>
        <end position="394"/>
    </location>
</feature>
<dbReference type="InterPro" id="IPR036871">
    <property type="entry name" value="PX_dom_sf"/>
</dbReference>
<feature type="compositionally biased region" description="Polar residues" evidence="3">
    <location>
        <begin position="1126"/>
        <end position="1136"/>
    </location>
</feature>
<evidence type="ECO:0000259" key="5">
    <source>
        <dbReference type="PROSITE" id="PS50195"/>
    </source>
</evidence>
<evidence type="ECO:0000313" key="7">
    <source>
        <dbReference type="EMBL" id="AAW46030.1"/>
    </source>
</evidence>
<gene>
    <name evidence="7" type="ordered locus">CNJ02560</name>
</gene>
<evidence type="ECO:0000256" key="2">
    <source>
        <dbReference type="SAM" id="Coils"/>
    </source>
</evidence>
<dbReference type="OrthoDB" id="185175at2759"/>
<dbReference type="SUPFAM" id="SSF48350">
    <property type="entry name" value="GTPase activation domain, GAP"/>
    <property type="match status" value="1"/>
</dbReference>
<feature type="compositionally biased region" description="Low complexity" evidence="3">
    <location>
        <begin position="257"/>
        <end position="269"/>
    </location>
</feature>
<dbReference type="Pfam" id="PF00169">
    <property type="entry name" value="PH"/>
    <property type="match status" value="1"/>
</dbReference>
<dbReference type="InParanoid" id="Q5KA89"/>
<feature type="region of interest" description="Disordered" evidence="3">
    <location>
        <begin position="756"/>
        <end position="825"/>
    </location>
</feature>
<feature type="region of interest" description="Disordered" evidence="3">
    <location>
        <begin position="165"/>
        <end position="320"/>
    </location>
</feature>
<dbReference type="InterPro" id="IPR050729">
    <property type="entry name" value="Rho-GAP"/>
</dbReference>
<dbReference type="CDD" id="cd06093">
    <property type="entry name" value="PX_domain"/>
    <property type="match status" value="1"/>
</dbReference>
<dbReference type="AlphaFoldDB" id="Q5KA89"/>
<feature type="compositionally biased region" description="Low complexity" evidence="3">
    <location>
        <begin position="1104"/>
        <end position="1120"/>
    </location>
</feature>
<dbReference type="SUPFAM" id="SSF64268">
    <property type="entry name" value="PX domain"/>
    <property type="match status" value="1"/>
</dbReference>
<feature type="coiled-coil region" evidence="2">
    <location>
        <begin position="88"/>
        <end position="115"/>
    </location>
</feature>
<dbReference type="PANTHER" id="PTHR23176:SF129">
    <property type="entry name" value="RHO GTPASE ACTIVATING PROTEIN AT 16F, ISOFORM E-RELATED"/>
    <property type="match status" value="1"/>
</dbReference>
<accession>Q5KA89</accession>
<dbReference type="InterPro" id="IPR001683">
    <property type="entry name" value="PX_dom"/>
</dbReference>
<feature type="region of interest" description="Disordered" evidence="3">
    <location>
        <begin position="655"/>
        <end position="728"/>
    </location>
</feature>
<accession>Q55L95</accession>
<reference evidence="7 8" key="1">
    <citation type="journal article" date="2005" name="Science">
        <title>The genome of the basidiomycetous yeast and human pathogen Cryptococcus neoformans.</title>
        <authorList>
            <person name="Loftus B.J."/>
            <person name="Fung E."/>
            <person name="Roncaglia P."/>
            <person name="Rowley D."/>
            <person name="Amedeo P."/>
            <person name="Bruno D."/>
            <person name="Vamathevan J."/>
            <person name="Miranda M."/>
            <person name="Anderson I.J."/>
            <person name="Fraser J.A."/>
            <person name="Allen J.E."/>
            <person name="Bosdet I.E."/>
            <person name="Brent M.R."/>
            <person name="Chiu R."/>
            <person name="Doering T.L."/>
            <person name="Donlin M.J."/>
            <person name="D'Souza C.A."/>
            <person name="Fox D.S."/>
            <person name="Grinberg V."/>
            <person name="Fu J."/>
            <person name="Fukushima M."/>
            <person name="Haas B.J."/>
            <person name="Huang J.C."/>
            <person name="Janbon G."/>
            <person name="Jones S.J."/>
            <person name="Koo H.L."/>
            <person name="Krzywinski M.I."/>
            <person name="Kwon-Chung J.K."/>
            <person name="Lengeler K.B."/>
            <person name="Maiti R."/>
            <person name="Marra M.A."/>
            <person name="Marra R.E."/>
            <person name="Mathewson C.A."/>
            <person name="Mitchell T.G."/>
            <person name="Pertea M."/>
            <person name="Riggs F.R."/>
            <person name="Salzberg S.L."/>
            <person name="Schein J.E."/>
            <person name="Shvartsbeyn A."/>
            <person name="Shin H."/>
            <person name="Shumway M."/>
            <person name="Specht C.A."/>
            <person name="Suh B.B."/>
            <person name="Tenney A."/>
            <person name="Utterback T.R."/>
            <person name="Wickes B.L."/>
            <person name="Wortman J.R."/>
            <person name="Wye N.H."/>
            <person name="Kronstad J.W."/>
            <person name="Lodge J.K."/>
            <person name="Heitman J."/>
            <person name="Davis R.W."/>
            <person name="Fraser C.M."/>
            <person name="Hyman R.W."/>
        </authorList>
    </citation>
    <scope>NUCLEOTIDE SEQUENCE [LARGE SCALE GENOMIC DNA]</scope>
    <source>
        <strain evidence="8">JEC21 / ATCC MYA-565</strain>
    </source>
</reference>
<dbReference type="InterPro" id="IPR001849">
    <property type="entry name" value="PH_domain"/>
</dbReference>
<feature type="domain" description="PX" evidence="5">
    <location>
        <begin position="396"/>
        <end position="518"/>
    </location>
</feature>
<dbReference type="RefSeq" id="XP_567547.1">
    <property type="nucleotide sequence ID" value="XM_567547.2"/>
</dbReference>
<dbReference type="GO" id="GO:0005096">
    <property type="term" value="F:GTPase activator activity"/>
    <property type="evidence" value="ECO:0000318"/>
    <property type="project" value="GO_Central"/>
</dbReference>
<feature type="compositionally biased region" description="Pro residues" evidence="3">
    <location>
        <begin position="1"/>
        <end position="15"/>
    </location>
</feature>
<keyword evidence="8" id="KW-1185">Reference proteome</keyword>
<dbReference type="GeneID" id="3254233"/>
<evidence type="ECO:0000259" key="4">
    <source>
        <dbReference type="PROSITE" id="PS50003"/>
    </source>
</evidence>
<dbReference type="GO" id="GO:0005886">
    <property type="term" value="C:plasma membrane"/>
    <property type="evidence" value="ECO:0000318"/>
    <property type="project" value="GO_Central"/>
</dbReference>
<dbReference type="PROSITE" id="PS50003">
    <property type="entry name" value="PH_DOMAIN"/>
    <property type="match status" value="1"/>
</dbReference>
<dbReference type="InterPro" id="IPR008936">
    <property type="entry name" value="Rho_GTPase_activation_prot"/>
</dbReference>
<feature type="domain" description="PH" evidence="4">
    <location>
        <begin position="522"/>
        <end position="627"/>
    </location>
</feature>
<feature type="region of interest" description="Disordered" evidence="3">
    <location>
        <begin position="351"/>
        <end position="394"/>
    </location>
</feature>
<dbReference type="SMART" id="SM00233">
    <property type="entry name" value="PH"/>
    <property type="match status" value="1"/>
</dbReference>
<evidence type="ECO:0000259" key="6">
    <source>
        <dbReference type="PROSITE" id="PS50238"/>
    </source>
</evidence>
<evidence type="ECO:0000256" key="1">
    <source>
        <dbReference type="ARBA" id="ARBA00022468"/>
    </source>
</evidence>
<dbReference type="GO" id="GO:0007264">
    <property type="term" value="P:small GTPase-mediated signal transduction"/>
    <property type="evidence" value="ECO:0000318"/>
    <property type="project" value="GO_Central"/>
</dbReference>
<name>Q5KA89_CRYD1</name>
<sequence>MSASPLPPHLNPPSAYPHISPKSHSRASPTNSPKTGNSPRSSPRGSTGMLDFEGVIRLHGGDLKKALESVVSERNNLLSQNTQLWKLIEKQRSQCAQFASDNDRLRQDRERANSRLIAAGLEPVGPLKKLNSSSSVTGLGIRADVPQIKRNHSDREDVPVIAENKEEGMGLASPAEVQPTGLLPSAIPDRRLRRGSDIGHPPDSSSSMPFADSPQSTSHSIHSLPTPFHSAEPSPQLATSARMAGREDGCVIPPPSSRALAASVAASSPLTQCSEGPRIPQPTTREPSIESLEKLPSPTPVSVSVPLKSPSQSIRSETMSPTFSISETTLVSSSTLDNALRPSIDSSISIPLTRDTTLRQSIDQPPQTKRQQSYSAEPPRLPTSSTRPLSPSLLPHARITIPSSTVFPNASGHEVLCFIVEITVRPPNAQPITWNVAKLFSAFIDLDAKIKVTANKSRKEWKQIAAPLPESKSWKDFAPSKIDQRKTALEAYLQSLLVAPISDKSDLCHFLSTDPVRAKRSDARKEGYLTKKGKNFGGWKTRYFVLNGPVMEYYESRGGNYLGSIVITNAQIGRQNRPVDSSDERHLRHAFLIIEAGKKGTSHRHILCAESDMERDRWIDILVKHVDPETMSSPQPLPTATVSVAASALVPAVTPARTPVPQPSAVPAITTATNQNQAVPGLRRKPSQLRKQSKDVVVTSSRPLSSMSKDSKFSDAPSPTIYNNKESHLPPLNQPLVAYSSTQSFIPQVVQSPIEESAFSQQLPPRKPPGPVQNHRQPWGSNSSVVQGVSPSSEAPPQFSDPTPRANKRQSVLPGRPSVSLPSHSFLNTPSTLSLGATSPIVEKERDRKAKSRGFWGFGRSTEKATKPVFGVPLTDSIAVANIAGLPAIVFRCIEYLEAKKAEDEEGIYRLSGSSAVIKGLKEKFDDQGDIKLLAADEHWDPHAIAGLLKTFLRDLPTSLLTRELHARFLAVMDFVESSERIAELAHLVSELPLPNYALLRALVAHLILIVQNSALNKMTLRNIGIVFSPTLGIPAGIFSEMITHFGTIFDDEVETLDTRAEEDTGPGSVQFENADETVKRKRNSLCQAGEVDALSGLSGRTLNASNEDSQSVSSSNDLASEYHSSDINHSNTTSIPVAGYQGEAPIRSRG</sequence>
<dbReference type="eggNOG" id="KOG4269">
    <property type="taxonomic scope" value="Eukaryota"/>
</dbReference>
<feature type="compositionally biased region" description="Polar residues" evidence="3">
    <location>
        <begin position="351"/>
        <end position="375"/>
    </location>
</feature>
<dbReference type="PROSITE" id="PS50238">
    <property type="entry name" value="RHOGAP"/>
    <property type="match status" value="1"/>
</dbReference>
<dbReference type="KEGG" id="cne:CNJ02560"/>